<name>A0ABN2CIA1_9ACTN</name>
<sequence length="237" mass="25334">MGNGQILLLWDVDHTLIENAGVSKEIYARAFEHLTGRAPAASIQTDGRTDFEIVGNLLRANGENPDGFARQVITEALVTAMKEKYDDLRRRGSVLPGAREALSAVLLDNSIHQSVLTGNIAPNGRAKLAALGLDQFIDFEIGGFGSDDIDRPKLVGYAQRRAGEKYGVEFELKSTVLIGDTTRDIRAAKNGGAQAIGVATGIDSADVLRTEGADAVFDDLRDTEAVIAAVRKLAGRS</sequence>
<dbReference type="PANTHER" id="PTHR43434:SF1">
    <property type="entry name" value="PHOSPHOGLYCOLATE PHOSPHATASE"/>
    <property type="match status" value="1"/>
</dbReference>
<dbReference type="InterPro" id="IPR036412">
    <property type="entry name" value="HAD-like_sf"/>
</dbReference>
<dbReference type="Gene3D" id="1.10.150.240">
    <property type="entry name" value="Putative phosphatase, domain 2"/>
    <property type="match status" value="1"/>
</dbReference>
<dbReference type="EMBL" id="BAAANC010000005">
    <property type="protein sequence ID" value="GAA1558424.1"/>
    <property type="molecule type" value="Genomic_DNA"/>
</dbReference>
<dbReference type="InterPro" id="IPR023198">
    <property type="entry name" value="PGP-like_dom2"/>
</dbReference>
<dbReference type="Pfam" id="PF13242">
    <property type="entry name" value="Hydrolase_like"/>
    <property type="match status" value="1"/>
</dbReference>
<dbReference type="SFLD" id="SFLDS00003">
    <property type="entry name" value="Haloacid_Dehalogenase"/>
    <property type="match status" value="1"/>
</dbReference>
<gene>
    <name evidence="1" type="ORF">GCM10009741_74140</name>
</gene>
<dbReference type="RefSeq" id="WP_344182792.1">
    <property type="nucleotide sequence ID" value="NZ_BAAANC010000005.1"/>
</dbReference>
<proteinExistence type="predicted"/>
<dbReference type="Proteomes" id="UP001500363">
    <property type="component" value="Unassembled WGS sequence"/>
</dbReference>
<dbReference type="Gene3D" id="3.40.50.1000">
    <property type="entry name" value="HAD superfamily/HAD-like"/>
    <property type="match status" value="1"/>
</dbReference>
<evidence type="ECO:0000313" key="2">
    <source>
        <dbReference type="Proteomes" id="UP001500363"/>
    </source>
</evidence>
<reference evidence="1 2" key="1">
    <citation type="journal article" date="2019" name="Int. J. Syst. Evol. Microbiol.">
        <title>The Global Catalogue of Microorganisms (GCM) 10K type strain sequencing project: providing services to taxonomists for standard genome sequencing and annotation.</title>
        <authorList>
            <consortium name="The Broad Institute Genomics Platform"/>
            <consortium name="The Broad Institute Genome Sequencing Center for Infectious Disease"/>
            <person name="Wu L."/>
            <person name="Ma J."/>
        </authorList>
    </citation>
    <scope>NUCLEOTIDE SEQUENCE [LARGE SCALE GENOMIC DNA]</scope>
    <source>
        <strain evidence="1 2">JCM 14303</strain>
    </source>
</reference>
<evidence type="ECO:0000313" key="1">
    <source>
        <dbReference type="EMBL" id="GAA1558424.1"/>
    </source>
</evidence>
<keyword evidence="2" id="KW-1185">Reference proteome</keyword>
<dbReference type="InterPro" id="IPR050155">
    <property type="entry name" value="HAD-like_hydrolase_sf"/>
</dbReference>
<dbReference type="SUPFAM" id="SSF56784">
    <property type="entry name" value="HAD-like"/>
    <property type="match status" value="1"/>
</dbReference>
<comment type="caution">
    <text evidence="1">The sequence shown here is derived from an EMBL/GenBank/DDBJ whole genome shotgun (WGS) entry which is preliminary data.</text>
</comment>
<protein>
    <submittedName>
        <fullName evidence="1">Haloacid dehalogenase-like hydrolase</fullName>
    </submittedName>
</protein>
<dbReference type="PANTHER" id="PTHR43434">
    <property type="entry name" value="PHOSPHOGLYCOLATE PHOSPHATASE"/>
    <property type="match status" value="1"/>
</dbReference>
<dbReference type="SFLD" id="SFLDG01129">
    <property type="entry name" value="C1.5:_HAD__Beta-PGM__Phosphata"/>
    <property type="match status" value="1"/>
</dbReference>
<accession>A0ABN2CIA1</accession>
<organism evidence="1 2">
    <name type="scientific">Kribbella lupini</name>
    <dbReference type="NCBI Taxonomy" id="291602"/>
    <lineage>
        <taxon>Bacteria</taxon>
        <taxon>Bacillati</taxon>
        <taxon>Actinomycetota</taxon>
        <taxon>Actinomycetes</taxon>
        <taxon>Propionibacteriales</taxon>
        <taxon>Kribbellaceae</taxon>
        <taxon>Kribbella</taxon>
    </lineage>
</organism>
<dbReference type="InterPro" id="IPR023214">
    <property type="entry name" value="HAD_sf"/>
</dbReference>